<name>A0ABS5AG05_9PSEU</name>
<evidence type="ECO:0000256" key="8">
    <source>
        <dbReference type="SAM" id="Phobius"/>
    </source>
</evidence>
<dbReference type="Proteomes" id="UP001519363">
    <property type="component" value="Unassembled WGS sequence"/>
</dbReference>
<evidence type="ECO:0000256" key="4">
    <source>
        <dbReference type="ARBA" id="ARBA00022729"/>
    </source>
</evidence>
<feature type="region of interest" description="Disordered" evidence="7">
    <location>
        <begin position="110"/>
        <end position="147"/>
    </location>
</feature>
<accession>A0ABS5AG05</accession>
<keyword evidence="8" id="KW-0812">Transmembrane</keyword>
<protein>
    <recommendedName>
        <fullName evidence="9">AlgX/AlgJ SGNH hydrolase-like domain-containing protein</fullName>
    </recommendedName>
</protein>
<evidence type="ECO:0000313" key="10">
    <source>
        <dbReference type="EMBL" id="MBP2475149.1"/>
    </source>
</evidence>
<feature type="transmembrane region" description="Helical" evidence="8">
    <location>
        <begin position="37"/>
        <end position="57"/>
    </location>
</feature>
<comment type="caution">
    <text evidence="10">The sequence shown here is derived from an EMBL/GenBank/DDBJ whole genome shotgun (WGS) entry which is preliminary data.</text>
</comment>
<keyword evidence="3" id="KW-0808">Transferase</keyword>
<keyword evidence="6" id="KW-0016">Alginate biosynthesis</keyword>
<comment type="subcellular location">
    <subcellularLocation>
        <location evidence="1">Periplasm</location>
    </subcellularLocation>
</comment>
<keyword evidence="8" id="KW-0472">Membrane</keyword>
<keyword evidence="5" id="KW-0574">Periplasm</keyword>
<feature type="compositionally biased region" description="Low complexity" evidence="7">
    <location>
        <begin position="119"/>
        <end position="130"/>
    </location>
</feature>
<evidence type="ECO:0000256" key="1">
    <source>
        <dbReference type="ARBA" id="ARBA00004418"/>
    </source>
</evidence>
<feature type="domain" description="AlgX/AlgJ SGNH hydrolase-like" evidence="9">
    <location>
        <begin position="158"/>
        <end position="291"/>
    </location>
</feature>
<dbReference type="EMBL" id="JAGIOO010000001">
    <property type="protein sequence ID" value="MBP2475149.1"/>
    <property type="molecule type" value="Genomic_DNA"/>
</dbReference>
<evidence type="ECO:0000256" key="2">
    <source>
        <dbReference type="ARBA" id="ARBA00005182"/>
    </source>
</evidence>
<evidence type="ECO:0000256" key="6">
    <source>
        <dbReference type="ARBA" id="ARBA00022841"/>
    </source>
</evidence>
<dbReference type="InterPro" id="IPR031811">
    <property type="entry name" value="ALGX/ALGJ_SGNH-like"/>
</dbReference>
<evidence type="ECO:0000256" key="3">
    <source>
        <dbReference type="ARBA" id="ARBA00022679"/>
    </source>
</evidence>
<dbReference type="Pfam" id="PF16822">
    <property type="entry name" value="ALGX"/>
    <property type="match status" value="1"/>
</dbReference>
<evidence type="ECO:0000256" key="7">
    <source>
        <dbReference type="SAM" id="MobiDB-lite"/>
    </source>
</evidence>
<evidence type="ECO:0000256" key="5">
    <source>
        <dbReference type="ARBA" id="ARBA00022764"/>
    </source>
</evidence>
<keyword evidence="4" id="KW-0732">Signal</keyword>
<sequence length="445" mass="48243">MTVQGHPPHRTQLPAVHEALLPREHSLHRPRHGTRQLGALLAAVVFFTTPLLSWTLGARVGEFENRKLAEFPSITQGWGFFTGLSQWATDHLVFRQDAITAADGISQGLFGEPAPLDRGAQQQGPVGGAATPTPTVPGGKQQQVQPDEQQPLPGFTKVVQGKDDWLFFGLDFQAKCKPDKTIDDTLARIRKLKQVVEASGRGFLLLVPPDKTTVEAGQLPETYGGKDCAGPVAAEFWSKFSREPGIVDVRPILAETKKRLGKPVYQKLDTHWGDEGAIAAVRELAERLQPGVTAPWSVSLGESFTSSADLANMIGKPQQNSGFHYEVKPDGTTNMAKGLGVTFSQPYPISNKQLPGMLPGQVVVFGDSFLVSLSRYMHAAMSSFTVQHYGFAVTDPAAAGRTAANNDFVIFEAVERNLTSGTAGFLSYEFIEAFGKELAGKPRPR</sequence>
<organism evidence="10 11">
    <name type="scientific">Crossiella equi</name>
    <dbReference type="NCBI Taxonomy" id="130796"/>
    <lineage>
        <taxon>Bacteria</taxon>
        <taxon>Bacillati</taxon>
        <taxon>Actinomycetota</taxon>
        <taxon>Actinomycetes</taxon>
        <taxon>Pseudonocardiales</taxon>
        <taxon>Pseudonocardiaceae</taxon>
        <taxon>Crossiella</taxon>
    </lineage>
</organism>
<proteinExistence type="predicted"/>
<evidence type="ECO:0000259" key="9">
    <source>
        <dbReference type="Pfam" id="PF16822"/>
    </source>
</evidence>
<comment type="pathway">
    <text evidence="2">Glycan biosynthesis; alginate biosynthesis.</text>
</comment>
<keyword evidence="8" id="KW-1133">Transmembrane helix</keyword>
<reference evidence="10 11" key="1">
    <citation type="submission" date="2021-03" db="EMBL/GenBank/DDBJ databases">
        <title>Sequencing the genomes of 1000 actinobacteria strains.</title>
        <authorList>
            <person name="Klenk H.-P."/>
        </authorList>
    </citation>
    <scope>NUCLEOTIDE SEQUENCE [LARGE SCALE GENOMIC DNA]</scope>
    <source>
        <strain evidence="10 11">DSM 44580</strain>
    </source>
</reference>
<gene>
    <name evidence="10" type="ORF">JOF53_004021</name>
</gene>
<keyword evidence="11" id="KW-1185">Reference proteome</keyword>
<dbReference type="RefSeq" id="WP_086784667.1">
    <property type="nucleotide sequence ID" value="NZ_JAGIOO010000001.1"/>
</dbReference>
<evidence type="ECO:0000313" key="11">
    <source>
        <dbReference type="Proteomes" id="UP001519363"/>
    </source>
</evidence>